<protein>
    <submittedName>
        <fullName evidence="1">9028_t:CDS:1</fullName>
    </submittedName>
</protein>
<accession>A0ACA9QRC7</accession>
<name>A0ACA9QRC7_9GLOM</name>
<sequence length="128" mass="14259">MRPPNEEYKEDLSSGILALSKYATKLYRFERDILPQELDAMCNLVSSIGCSLEKLEIDSLDMIGIDSSNLLICIGRCCPNLTLLNINNYEFTADAFKVLLQGCKSLQTLMISDSDSVDILALIKENCV</sequence>
<evidence type="ECO:0000313" key="1">
    <source>
        <dbReference type="EMBL" id="CAG8762076.1"/>
    </source>
</evidence>
<gene>
    <name evidence="1" type="ORF">ACOLOM_LOCUS13252</name>
</gene>
<organism evidence="1 2">
    <name type="scientific">Acaulospora colombiana</name>
    <dbReference type="NCBI Taxonomy" id="27376"/>
    <lineage>
        <taxon>Eukaryota</taxon>
        <taxon>Fungi</taxon>
        <taxon>Fungi incertae sedis</taxon>
        <taxon>Mucoromycota</taxon>
        <taxon>Glomeromycotina</taxon>
        <taxon>Glomeromycetes</taxon>
        <taxon>Diversisporales</taxon>
        <taxon>Acaulosporaceae</taxon>
        <taxon>Acaulospora</taxon>
    </lineage>
</organism>
<comment type="caution">
    <text evidence="1">The sequence shown here is derived from an EMBL/GenBank/DDBJ whole genome shotgun (WGS) entry which is preliminary data.</text>
</comment>
<reference evidence="1" key="1">
    <citation type="submission" date="2021-06" db="EMBL/GenBank/DDBJ databases">
        <authorList>
            <person name="Kallberg Y."/>
            <person name="Tangrot J."/>
            <person name="Rosling A."/>
        </authorList>
    </citation>
    <scope>NUCLEOTIDE SEQUENCE</scope>
    <source>
        <strain evidence="1">CL356</strain>
    </source>
</reference>
<dbReference type="EMBL" id="CAJVPT010059495">
    <property type="protein sequence ID" value="CAG8762076.1"/>
    <property type="molecule type" value="Genomic_DNA"/>
</dbReference>
<proteinExistence type="predicted"/>
<keyword evidence="2" id="KW-1185">Reference proteome</keyword>
<evidence type="ECO:0000313" key="2">
    <source>
        <dbReference type="Proteomes" id="UP000789525"/>
    </source>
</evidence>
<feature type="non-terminal residue" evidence="1">
    <location>
        <position position="128"/>
    </location>
</feature>
<dbReference type="Proteomes" id="UP000789525">
    <property type="component" value="Unassembled WGS sequence"/>
</dbReference>